<feature type="domain" description="SKI-interacting protein SKIP SNW" evidence="5">
    <location>
        <begin position="178"/>
        <end position="338"/>
    </location>
</feature>
<reference evidence="6" key="1">
    <citation type="journal article" date="2019" name="G3 (Bethesda)">
        <title>Genome Assemblies of Two Rare Opportunistic Yeast Pathogens: Diutina rugosa (syn. Candida rugosa) and Trichomonascus ciferrii (syn. Candida ciferrii).</title>
        <authorList>
            <person name="Mixao V."/>
            <person name="Saus E."/>
            <person name="Hansen A.P."/>
            <person name="Lass-Florl C."/>
            <person name="Gabaldon T."/>
        </authorList>
    </citation>
    <scope>NUCLEOTIDE SEQUENCE</scope>
    <source>
        <strain evidence="6">CBS 4856</strain>
    </source>
</reference>
<dbReference type="EMBL" id="SWFS01000317">
    <property type="protein sequence ID" value="KAA8910391.1"/>
    <property type="molecule type" value="Genomic_DNA"/>
</dbReference>
<feature type="region of interest" description="Disordered" evidence="4">
    <location>
        <begin position="1"/>
        <end position="63"/>
    </location>
</feature>
<evidence type="ECO:0000313" key="7">
    <source>
        <dbReference type="Proteomes" id="UP000761534"/>
    </source>
</evidence>
<feature type="compositionally biased region" description="Basic and acidic residues" evidence="4">
    <location>
        <begin position="138"/>
        <end position="150"/>
    </location>
</feature>
<accession>A0A642V172</accession>
<evidence type="ECO:0000259" key="5">
    <source>
        <dbReference type="Pfam" id="PF02731"/>
    </source>
</evidence>
<comment type="subunit">
    <text evidence="3">Associated with the spliceosome.</text>
</comment>
<dbReference type="GO" id="GO:0005681">
    <property type="term" value="C:spliceosomal complex"/>
    <property type="evidence" value="ECO:0007669"/>
    <property type="project" value="UniProtKB-UniRule"/>
</dbReference>
<dbReference type="PANTHER" id="PTHR12096">
    <property type="entry name" value="NUCLEAR PROTEIN SKIP-RELATED"/>
    <property type="match status" value="1"/>
</dbReference>
<feature type="region of interest" description="Disordered" evidence="4">
    <location>
        <begin position="129"/>
        <end position="150"/>
    </location>
</feature>
<proteinExistence type="inferred from homology"/>
<comment type="function">
    <text evidence="3">Involved in pre-mRNA splicing.</text>
</comment>
<organism evidence="6 7">
    <name type="scientific">Trichomonascus ciferrii</name>
    <dbReference type="NCBI Taxonomy" id="44093"/>
    <lineage>
        <taxon>Eukaryota</taxon>
        <taxon>Fungi</taxon>
        <taxon>Dikarya</taxon>
        <taxon>Ascomycota</taxon>
        <taxon>Saccharomycotina</taxon>
        <taxon>Dipodascomycetes</taxon>
        <taxon>Dipodascales</taxon>
        <taxon>Trichomonascaceae</taxon>
        <taxon>Trichomonascus</taxon>
        <taxon>Trichomonascus ciferrii complex</taxon>
    </lineage>
</organism>
<keyword evidence="3" id="KW-0508">mRNA splicing</keyword>
<feature type="compositionally biased region" description="Polar residues" evidence="4">
    <location>
        <begin position="45"/>
        <end position="56"/>
    </location>
</feature>
<dbReference type="GO" id="GO:0000398">
    <property type="term" value="P:mRNA splicing, via spliceosome"/>
    <property type="evidence" value="ECO:0007669"/>
    <property type="project" value="InterPro"/>
</dbReference>
<keyword evidence="3" id="KW-0507">mRNA processing</keyword>
<dbReference type="Proteomes" id="UP000761534">
    <property type="component" value="Unassembled WGS sequence"/>
</dbReference>
<feature type="region of interest" description="Disordered" evidence="4">
    <location>
        <begin position="474"/>
        <end position="521"/>
    </location>
</feature>
<keyword evidence="7" id="KW-1185">Reference proteome</keyword>
<feature type="region of interest" description="Disordered" evidence="4">
    <location>
        <begin position="205"/>
        <end position="254"/>
    </location>
</feature>
<comment type="subcellular location">
    <subcellularLocation>
        <location evidence="3">Nucleus</location>
    </subcellularLocation>
</comment>
<dbReference type="InterPro" id="IPR004015">
    <property type="entry name" value="SKI-int_prot_SKIP_SNW-dom"/>
</dbReference>
<evidence type="ECO:0000313" key="6">
    <source>
        <dbReference type="EMBL" id="KAA8910391.1"/>
    </source>
</evidence>
<dbReference type="InterPro" id="IPR017862">
    <property type="entry name" value="SKI-int_prot_SKIP"/>
</dbReference>
<sequence length="548" mass="61496">MSSIASVLPTPKHREEKRDDERKAQESERLSREVALKHTIPPYGQRQSFRPQTQQDYGDGGAYPEIHIAQYPLDMGRKGKSKSSEGTLALKVDSEGKLDYDAIAKQGHEPGRIVQTSYNDLIPLRQRADGGDVSLARPSEEKVKETTDRTKAAIDKILSGKIESSKPRAVAKGSQEATYVRYTPSNMMGESGDKKHRQRIIKMVDAAEDPLAPPKFKHKKVPAGPPSPPPPVLRSPPRKLTAKDQEDWYIPPSVSNWKNPKGFTIALDKRVAADGRGQEEVAVNDNKAKLAEALYAADRSAREEIQQRAAMQQKLAEKEQAAKEERLRELARKAREERSKAASRAPEQPVDSKSSGSRLIEYSSSSDSESDDEETPEARKRTEMREERRREAEKELRLSRMGAERRSKALANDRDISEKVALGVAKPSKPSGESQFDSRLFSQVSSTHNQYNEDQIYDKSLFAAREAVQSIYRPRGGTVNAEDEAEQELDRFSKEKRFKGLGGDTSTAREGPVEFEKDEDPFGVNKMVKDVEYGLEEQQPAKKKHRTE</sequence>
<gene>
    <name evidence="6" type="ORF">TRICI_004189</name>
</gene>
<comment type="similarity">
    <text evidence="1 3">Belongs to the SNW family.</text>
</comment>
<evidence type="ECO:0000256" key="1">
    <source>
        <dbReference type="ARBA" id="ARBA00010197"/>
    </source>
</evidence>
<feature type="compositionally biased region" description="Basic and acidic residues" evidence="4">
    <location>
        <begin position="376"/>
        <end position="415"/>
    </location>
</feature>
<evidence type="ECO:0000256" key="3">
    <source>
        <dbReference type="RuleBase" id="RU367140"/>
    </source>
</evidence>
<dbReference type="VEuPathDB" id="FungiDB:TRICI_004189"/>
<keyword evidence="3" id="KW-0539">Nucleus</keyword>
<feature type="compositionally biased region" description="Basic and acidic residues" evidence="4">
    <location>
        <begin position="315"/>
        <end position="340"/>
    </location>
</feature>
<protein>
    <recommendedName>
        <fullName evidence="2 3">Pre-mRNA-processing protein 45</fullName>
    </recommendedName>
</protein>
<feature type="region of interest" description="Disordered" evidence="4">
    <location>
        <begin position="306"/>
        <end position="415"/>
    </location>
</feature>
<dbReference type="AlphaFoldDB" id="A0A642V172"/>
<comment type="caution">
    <text evidence="6">The sequence shown here is derived from an EMBL/GenBank/DDBJ whole genome shotgun (WGS) entry which is preliminary data.</text>
</comment>
<name>A0A642V172_9ASCO</name>
<dbReference type="Pfam" id="PF02731">
    <property type="entry name" value="SKIP_SNW"/>
    <property type="match status" value="1"/>
</dbReference>
<evidence type="ECO:0000256" key="4">
    <source>
        <dbReference type="SAM" id="MobiDB-lite"/>
    </source>
</evidence>
<keyword evidence="3" id="KW-0747">Spliceosome</keyword>
<feature type="compositionally biased region" description="Pro residues" evidence="4">
    <location>
        <begin position="223"/>
        <end position="234"/>
    </location>
</feature>
<feature type="compositionally biased region" description="Basic and acidic residues" evidence="4">
    <location>
        <begin position="12"/>
        <end position="36"/>
    </location>
</feature>
<dbReference type="OrthoDB" id="666364at2759"/>
<evidence type="ECO:0000256" key="2">
    <source>
        <dbReference type="ARBA" id="ARBA00022160"/>
    </source>
</evidence>